<dbReference type="EMBL" id="JARAOO010000009">
    <property type="protein sequence ID" value="KAJ7957588.1"/>
    <property type="molecule type" value="Genomic_DNA"/>
</dbReference>
<feature type="region of interest" description="Disordered" evidence="1">
    <location>
        <begin position="78"/>
        <end position="102"/>
    </location>
</feature>
<name>A0AAD7LGC7_QUISA</name>
<protein>
    <submittedName>
        <fullName evidence="2">F-box domain containing protein</fullName>
    </submittedName>
</protein>
<sequence length="122" mass="13584">MSQLAGIQELGGKEEIYFDSQVWLDSDNEDFYSVNGDTIQSQGNTPIHPSSFAQTRSDVKKQLIELFRESYSDDLVGGIQNLQGSSEAKPTRGSKRGKGKLAESAQCCLPNFVRRKKKWSPP</sequence>
<dbReference type="InterPro" id="IPR038947">
    <property type="entry name" value="At3g27210-like"/>
</dbReference>
<comment type="caution">
    <text evidence="2">The sequence shown here is derived from an EMBL/GenBank/DDBJ whole genome shotgun (WGS) entry which is preliminary data.</text>
</comment>
<evidence type="ECO:0000313" key="2">
    <source>
        <dbReference type="EMBL" id="KAJ7957588.1"/>
    </source>
</evidence>
<organism evidence="2 3">
    <name type="scientific">Quillaja saponaria</name>
    <name type="common">Soap bark tree</name>
    <dbReference type="NCBI Taxonomy" id="32244"/>
    <lineage>
        <taxon>Eukaryota</taxon>
        <taxon>Viridiplantae</taxon>
        <taxon>Streptophyta</taxon>
        <taxon>Embryophyta</taxon>
        <taxon>Tracheophyta</taxon>
        <taxon>Spermatophyta</taxon>
        <taxon>Magnoliopsida</taxon>
        <taxon>eudicotyledons</taxon>
        <taxon>Gunneridae</taxon>
        <taxon>Pentapetalae</taxon>
        <taxon>rosids</taxon>
        <taxon>fabids</taxon>
        <taxon>Fabales</taxon>
        <taxon>Quillajaceae</taxon>
        <taxon>Quillaja</taxon>
    </lineage>
</organism>
<dbReference type="PANTHER" id="PTHR34280:SF15">
    <property type="entry name" value="TRANSCRIPTION FACTOR"/>
    <property type="match status" value="1"/>
</dbReference>
<evidence type="ECO:0000256" key="1">
    <source>
        <dbReference type="SAM" id="MobiDB-lite"/>
    </source>
</evidence>
<evidence type="ECO:0000313" key="3">
    <source>
        <dbReference type="Proteomes" id="UP001163823"/>
    </source>
</evidence>
<proteinExistence type="predicted"/>
<keyword evidence="3" id="KW-1185">Reference proteome</keyword>
<gene>
    <name evidence="2" type="ORF">O6P43_023874</name>
</gene>
<accession>A0AAD7LGC7</accession>
<dbReference type="AlphaFoldDB" id="A0AAD7LGC7"/>
<dbReference type="PANTHER" id="PTHR34280">
    <property type="entry name" value="OS01G0920100 PROTEIN"/>
    <property type="match status" value="1"/>
</dbReference>
<reference evidence="2" key="1">
    <citation type="journal article" date="2023" name="Science">
        <title>Elucidation of the pathway for biosynthesis of saponin adjuvants from the soapbark tree.</title>
        <authorList>
            <person name="Reed J."/>
            <person name="Orme A."/>
            <person name="El-Demerdash A."/>
            <person name="Owen C."/>
            <person name="Martin L.B.B."/>
            <person name="Misra R.C."/>
            <person name="Kikuchi S."/>
            <person name="Rejzek M."/>
            <person name="Martin A.C."/>
            <person name="Harkess A."/>
            <person name="Leebens-Mack J."/>
            <person name="Louveau T."/>
            <person name="Stephenson M.J."/>
            <person name="Osbourn A."/>
        </authorList>
    </citation>
    <scope>NUCLEOTIDE SEQUENCE</scope>
    <source>
        <strain evidence="2">S10</strain>
    </source>
</reference>
<dbReference type="Proteomes" id="UP001163823">
    <property type="component" value="Chromosome 9"/>
</dbReference>